<dbReference type="OrthoDB" id="10547454at2759"/>
<sequence length="321" mass="35619">MERHPFSIAELLAGSEAPVLPAIGSAPQVPPELLGSNLVPSCILFSHLWNQPRPLDTDYEGSASSASTTPSFSSISSAASNKERIRGIPCVGSTSQAAAGLLGNTLLPAGLLWPYFWNQSNGIPANDEGSASSLSTTPTVFSMSSAGSNKDHQQARSSKQIKRLLLDKRNRQKAKLIPKPALTPGSPECEERYEEALKHHQSSPVQNDIYLGSLVLRIFKKHTISADLKCLNPFEPLVPSRAMPQEVSFRACTDRDIYCAWRQGKCAVSSRDAKLEWKFLPEDARKLWKKKEEMVFEEFMFQVKAGFIRYTRTTRPTLVRW</sequence>
<accession>A0A2G5V9E9</accession>
<dbReference type="AlphaFoldDB" id="A0A2G5V9E9"/>
<comment type="caution">
    <text evidence="2">The sequence shown here is derived from an EMBL/GenBank/DDBJ whole genome shotgun (WGS) entry which is preliminary data.</text>
</comment>
<protein>
    <submittedName>
        <fullName evidence="2">Uncharacterized protein</fullName>
    </submittedName>
</protein>
<dbReference type="EMBL" id="PDUG01000002">
    <property type="protein sequence ID" value="PIC48413.1"/>
    <property type="molecule type" value="Genomic_DNA"/>
</dbReference>
<evidence type="ECO:0000256" key="1">
    <source>
        <dbReference type="SAM" id="MobiDB-lite"/>
    </source>
</evidence>
<evidence type="ECO:0000313" key="3">
    <source>
        <dbReference type="Proteomes" id="UP000230233"/>
    </source>
</evidence>
<keyword evidence="3" id="KW-1185">Reference proteome</keyword>
<feature type="region of interest" description="Disordered" evidence="1">
    <location>
        <begin position="127"/>
        <end position="159"/>
    </location>
</feature>
<gene>
    <name evidence="2" type="primary">Cnig_chr_II.g7391</name>
    <name evidence="2" type="ORF">B9Z55_007391</name>
</gene>
<reference evidence="3" key="1">
    <citation type="submission" date="2017-10" db="EMBL/GenBank/DDBJ databases">
        <title>Rapid genome shrinkage in a self-fertile nematode reveals novel sperm competition proteins.</title>
        <authorList>
            <person name="Yin D."/>
            <person name="Schwarz E.M."/>
            <person name="Thomas C.G."/>
            <person name="Felde R.L."/>
            <person name="Korf I.F."/>
            <person name="Cutter A.D."/>
            <person name="Schartner C.M."/>
            <person name="Ralston E.J."/>
            <person name="Meyer B.J."/>
            <person name="Haag E.S."/>
        </authorList>
    </citation>
    <scope>NUCLEOTIDE SEQUENCE [LARGE SCALE GENOMIC DNA]</scope>
    <source>
        <strain evidence="3">JU1422</strain>
    </source>
</reference>
<evidence type="ECO:0000313" key="2">
    <source>
        <dbReference type="EMBL" id="PIC48413.1"/>
    </source>
</evidence>
<proteinExistence type="predicted"/>
<organism evidence="2 3">
    <name type="scientific">Caenorhabditis nigoni</name>
    <dbReference type="NCBI Taxonomy" id="1611254"/>
    <lineage>
        <taxon>Eukaryota</taxon>
        <taxon>Metazoa</taxon>
        <taxon>Ecdysozoa</taxon>
        <taxon>Nematoda</taxon>
        <taxon>Chromadorea</taxon>
        <taxon>Rhabditida</taxon>
        <taxon>Rhabditina</taxon>
        <taxon>Rhabditomorpha</taxon>
        <taxon>Rhabditoidea</taxon>
        <taxon>Rhabditidae</taxon>
        <taxon>Peloderinae</taxon>
        <taxon>Caenorhabditis</taxon>
    </lineage>
</organism>
<name>A0A2G5V9E9_9PELO</name>
<dbReference type="Proteomes" id="UP000230233">
    <property type="component" value="Chromosome II"/>
</dbReference>
<feature type="compositionally biased region" description="Polar residues" evidence="1">
    <location>
        <begin position="127"/>
        <end position="148"/>
    </location>
</feature>
<dbReference type="STRING" id="1611254.A0A2G5V9E9"/>